<evidence type="ECO:0000259" key="2">
    <source>
        <dbReference type="SMART" id="SM00382"/>
    </source>
</evidence>
<dbReference type="InterPro" id="IPR027417">
    <property type="entry name" value="P-loop_NTPase"/>
</dbReference>
<accession>A0AAE4A1K7</accession>
<gene>
    <name evidence="3" type="ORF">J2S44_007820</name>
</gene>
<dbReference type="SUPFAM" id="SSF52540">
    <property type="entry name" value="P-loop containing nucleoside triphosphate hydrolases"/>
    <property type="match status" value="1"/>
</dbReference>
<dbReference type="InterPro" id="IPR003593">
    <property type="entry name" value="AAA+_ATPase"/>
</dbReference>
<proteinExistence type="predicted"/>
<dbReference type="AlphaFoldDB" id="A0AAE4A1K7"/>
<evidence type="ECO:0000313" key="4">
    <source>
        <dbReference type="Proteomes" id="UP001183629"/>
    </source>
</evidence>
<dbReference type="Proteomes" id="UP001183629">
    <property type="component" value="Unassembled WGS sequence"/>
</dbReference>
<feature type="compositionally biased region" description="Basic and acidic residues" evidence="1">
    <location>
        <begin position="61"/>
        <end position="77"/>
    </location>
</feature>
<feature type="region of interest" description="Disordered" evidence="1">
    <location>
        <begin position="61"/>
        <end position="88"/>
    </location>
</feature>
<dbReference type="SMART" id="SM00382">
    <property type="entry name" value="AAA"/>
    <property type="match status" value="1"/>
</dbReference>
<protein>
    <recommendedName>
        <fullName evidence="2">AAA+ ATPase domain-containing protein</fullName>
    </recommendedName>
</protein>
<evidence type="ECO:0000256" key="1">
    <source>
        <dbReference type="SAM" id="MobiDB-lite"/>
    </source>
</evidence>
<organism evidence="3 4">
    <name type="scientific">Catenuloplanes niger</name>
    <dbReference type="NCBI Taxonomy" id="587534"/>
    <lineage>
        <taxon>Bacteria</taxon>
        <taxon>Bacillati</taxon>
        <taxon>Actinomycetota</taxon>
        <taxon>Actinomycetes</taxon>
        <taxon>Micromonosporales</taxon>
        <taxon>Micromonosporaceae</taxon>
        <taxon>Catenuloplanes</taxon>
    </lineage>
</organism>
<evidence type="ECO:0000313" key="3">
    <source>
        <dbReference type="EMBL" id="MDR7327570.1"/>
    </source>
</evidence>
<comment type="caution">
    <text evidence="3">The sequence shown here is derived from an EMBL/GenBank/DDBJ whole genome shotgun (WGS) entry which is preliminary data.</text>
</comment>
<name>A0AAE4A1K7_9ACTN</name>
<reference evidence="3 4" key="1">
    <citation type="submission" date="2023-07" db="EMBL/GenBank/DDBJ databases">
        <title>Sequencing the genomes of 1000 actinobacteria strains.</title>
        <authorList>
            <person name="Klenk H.-P."/>
        </authorList>
    </citation>
    <scope>NUCLEOTIDE SEQUENCE [LARGE SCALE GENOMIC DNA]</scope>
    <source>
        <strain evidence="3 4">DSM 44711</strain>
    </source>
</reference>
<sequence>MVHFTGRAAQLAEIEEVLRRPRPEPVIVTGRPGIGRSALLREVAWLAAPRLGEVLVVDPDARRSDPDARRSGPDARRSGPAGRGGPRVVTTAAEIRAAARSTPRPIFIVDDAHEAPHPMLLELRDAHRRTGAALVISRPDTVSSRAPDPVDCLLYEPGLRIVPLPPLTCADVGEIVRDRLGAPAPDGTVAALHAAADGVPGLLRDLIAGPAFARGALIADGRWWLGADPADPLPLPARAREHLLTALRTAWRTLDLQRLPDLALLALRAGARAEAAPMWALVCLLRGQSERGLRLLDELRGEVGDGPGADRIDVARALLTAIGTGRVHEAGDLLRAAARARPAVAPRMHALAALLGTVLNAPHDEPATGTAYDPQAEVFARSAAAVAHLGGARPRQAIPHLRRAIIGAEALRDELPWLLPYLTGALIDALLLAGRLSEATEKAAEFHAERQGSGWDVAVSLSALISQAMAVRDREPA</sequence>
<dbReference type="RefSeq" id="WP_310424998.1">
    <property type="nucleotide sequence ID" value="NZ_JAVDYC010000001.1"/>
</dbReference>
<feature type="domain" description="AAA+ ATPase" evidence="2">
    <location>
        <begin position="22"/>
        <end position="160"/>
    </location>
</feature>
<keyword evidence="4" id="KW-1185">Reference proteome</keyword>
<dbReference type="EMBL" id="JAVDYC010000001">
    <property type="protein sequence ID" value="MDR7327570.1"/>
    <property type="molecule type" value="Genomic_DNA"/>
</dbReference>